<feature type="signal peptide" evidence="1">
    <location>
        <begin position="1"/>
        <end position="28"/>
    </location>
</feature>
<evidence type="ECO:0008006" key="4">
    <source>
        <dbReference type="Google" id="ProtNLM"/>
    </source>
</evidence>
<dbReference type="EMBL" id="CP097289">
    <property type="protein sequence ID" value="UQT57241.1"/>
    <property type="molecule type" value="Genomic_DNA"/>
</dbReference>
<evidence type="ECO:0000313" key="2">
    <source>
        <dbReference type="EMBL" id="UQT57241.1"/>
    </source>
</evidence>
<proteinExistence type="predicted"/>
<feature type="chain" id="PRO_5046407376" description="Secreted protein" evidence="1">
    <location>
        <begin position="29"/>
        <end position="133"/>
    </location>
</feature>
<accession>A0ABY4PU16</accession>
<protein>
    <recommendedName>
        <fullName evidence="4">Secreted protein</fullName>
    </recommendedName>
</protein>
<organism evidence="2 3">
    <name type="scientific">Streptomyces durmitorensis</name>
    <dbReference type="NCBI Taxonomy" id="319947"/>
    <lineage>
        <taxon>Bacteria</taxon>
        <taxon>Bacillati</taxon>
        <taxon>Actinomycetota</taxon>
        <taxon>Actinomycetes</taxon>
        <taxon>Kitasatosporales</taxon>
        <taxon>Streptomycetaceae</taxon>
        <taxon>Streptomyces</taxon>
    </lineage>
</organism>
<keyword evidence="1" id="KW-0732">Signal</keyword>
<dbReference type="Proteomes" id="UP000829992">
    <property type="component" value="Chromosome"/>
</dbReference>
<evidence type="ECO:0000313" key="3">
    <source>
        <dbReference type="Proteomes" id="UP000829992"/>
    </source>
</evidence>
<name>A0ABY4PU16_9ACTN</name>
<keyword evidence="3" id="KW-1185">Reference proteome</keyword>
<dbReference type="RefSeq" id="WP_249588655.1">
    <property type="nucleotide sequence ID" value="NZ_BAAAQL010000025.1"/>
</dbReference>
<gene>
    <name evidence="2" type="ORF">M4V62_20235</name>
</gene>
<sequence length="133" mass="14400">MKHSTKWTSVGLSALALTLFASSTQAHAVDKIYWANPSGSYSSHGRGAFSTKGDLLRAYDDAKDGESACVSIYGKMVSSNKYEYRTVCAAGKGNSKDKNLNLVEGTAMKIQGWMLDESSQYDHNFGPWVSGMA</sequence>
<evidence type="ECO:0000256" key="1">
    <source>
        <dbReference type="SAM" id="SignalP"/>
    </source>
</evidence>
<reference evidence="2 3" key="1">
    <citation type="submission" date="2022-05" db="EMBL/GenBank/DDBJ databases">
        <authorList>
            <person name="Zhou X."/>
            <person name="Li K."/>
            <person name="Man Y."/>
        </authorList>
    </citation>
    <scope>NUCLEOTIDE SEQUENCE [LARGE SCALE GENOMIC DNA]</scope>
    <source>
        <strain evidence="2 3">MS405</strain>
    </source>
</reference>